<name>A0AAN4VY84_9BACT</name>
<dbReference type="EMBL" id="BQKE01000001">
    <property type="protein sequence ID" value="GJM61261.1"/>
    <property type="molecule type" value="Genomic_DNA"/>
</dbReference>
<organism evidence="10 11">
    <name type="scientific">Persicobacter diffluens</name>
    <dbReference type="NCBI Taxonomy" id="981"/>
    <lineage>
        <taxon>Bacteria</taxon>
        <taxon>Pseudomonadati</taxon>
        <taxon>Bacteroidota</taxon>
        <taxon>Cytophagia</taxon>
        <taxon>Cytophagales</taxon>
        <taxon>Persicobacteraceae</taxon>
        <taxon>Persicobacter</taxon>
    </lineage>
</organism>
<evidence type="ECO:0000256" key="5">
    <source>
        <dbReference type="ARBA" id="ARBA00022801"/>
    </source>
</evidence>
<dbReference type="NCBIfam" id="TIGR02063">
    <property type="entry name" value="RNase_R"/>
    <property type="match status" value="1"/>
</dbReference>
<dbReference type="InterPro" id="IPR004476">
    <property type="entry name" value="RNase_II/RNase_R"/>
</dbReference>
<keyword evidence="7 8" id="KW-0694">RNA-binding</keyword>
<dbReference type="InterPro" id="IPR001900">
    <property type="entry name" value="RNase_II/R"/>
</dbReference>
<dbReference type="Pfam" id="PF08206">
    <property type="entry name" value="OB_RNB"/>
    <property type="match status" value="1"/>
</dbReference>
<dbReference type="GO" id="GO:0006402">
    <property type="term" value="P:mRNA catabolic process"/>
    <property type="evidence" value="ECO:0007669"/>
    <property type="project" value="TreeGrafter"/>
</dbReference>
<comment type="catalytic activity">
    <reaction evidence="1 8">
        <text>Exonucleolytic cleavage in the 3'- to 5'-direction to yield nucleoside 5'-phosphates.</text>
        <dbReference type="EC" id="3.1.13.1"/>
    </reaction>
</comment>
<dbReference type="PROSITE" id="PS01175">
    <property type="entry name" value="RIBONUCLEASE_II"/>
    <property type="match status" value="1"/>
</dbReference>
<comment type="caution">
    <text evidence="10">The sequence shown here is derived from an EMBL/GenBank/DDBJ whole genome shotgun (WGS) entry which is preliminary data.</text>
</comment>
<evidence type="ECO:0000256" key="3">
    <source>
        <dbReference type="ARBA" id="ARBA00022490"/>
    </source>
</evidence>
<dbReference type="InterPro" id="IPR022966">
    <property type="entry name" value="RNase_II/R_CS"/>
</dbReference>
<evidence type="ECO:0000256" key="8">
    <source>
        <dbReference type="HAMAP-Rule" id="MF_01895"/>
    </source>
</evidence>
<evidence type="ECO:0000256" key="2">
    <source>
        <dbReference type="ARBA" id="ARBA00004496"/>
    </source>
</evidence>
<keyword evidence="3 8" id="KW-0963">Cytoplasm</keyword>
<reference evidence="10 11" key="1">
    <citation type="submission" date="2021-12" db="EMBL/GenBank/DDBJ databases">
        <title>Genome sequencing of bacteria with rrn-lacking chromosome and rrn-plasmid.</title>
        <authorList>
            <person name="Anda M."/>
            <person name="Iwasaki W."/>
        </authorList>
    </citation>
    <scope>NUCLEOTIDE SEQUENCE [LARGE SCALE GENOMIC DNA]</scope>
    <source>
        <strain evidence="10 11">NBRC 15940</strain>
    </source>
</reference>
<keyword evidence="4 8" id="KW-0540">Nuclease</keyword>
<evidence type="ECO:0000313" key="11">
    <source>
        <dbReference type="Proteomes" id="UP001310022"/>
    </source>
</evidence>
<dbReference type="InterPro" id="IPR011129">
    <property type="entry name" value="CSD"/>
</dbReference>
<dbReference type="SMART" id="SM00316">
    <property type="entry name" value="S1"/>
    <property type="match status" value="1"/>
</dbReference>
<gene>
    <name evidence="8 10" type="primary">rnr</name>
    <name evidence="10" type="ORF">PEDI_18130</name>
</gene>
<dbReference type="InterPro" id="IPR050180">
    <property type="entry name" value="RNR_Ribonuclease"/>
</dbReference>
<dbReference type="Gene3D" id="2.40.50.140">
    <property type="entry name" value="Nucleic acid-binding proteins"/>
    <property type="match status" value="3"/>
</dbReference>
<evidence type="ECO:0000256" key="7">
    <source>
        <dbReference type="ARBA" id="ARBA00022884"/>
    </source>
</evidence>
<evidence type="ECO:0000256" key="6">
    <source>
        <dbReference type="ARBA" id="ARBA00022839"/>
    </source>
</evidence>
<dbReference type="Pfam" id="PF00773">
    <property type="entry name" value="RNB"/>
    <property type="match status" value="1"/>
</dbReference>
<dbReference type="SMART" id="SM00955">
    <property type="entry name" value="RNB"/>
    <property type="match status" value="1"/>
</dbReference>
<evidence type="ECO:0000259" key="9">
    <source>
        <dbReference type="PROSITE" id="PS50126"/>
    </source>
</evidence>
<dbReference type="SMART" id="SM00357">
    <property type="entry name" value="CSP"/>
    <property type="match status" value="2"/>
</dbReference>
<keyword evidence="11" id="KW-1185">Reference proteome</keyword>
<protein>
    <recommendedName>
        <fullName evidence="8">Ribonuclease R</fullName>
        <shortName evidence="8">RNase R</shortName>
        <ecNumber evidence="8">3.1.13.1</ecNumber>
    </recommendedName>
</protein>
<dbReference type="PROSITE" id="PS50126">
    <property type="entry name" value="S1"/>
    <property type="match status" value="1"/>
</dbReference>
<dbReference type="HAMAP" id="MF_01895">
    <property type="entry name" value="RNase_R"/>
    <property type="match status" value="1"/>
</dbReference>
<accession>A0AAN4VY84</accession>
<dbReference type="InterPro" id="IPR040476">
    <property type="entry name" value="CSD2"/>
</dbReference>
<evidence type="ECO:0000313" key="10">
    <source>
        <dbReference type="EMBL" id="GJM61261.1"/>
    </source>
</evidence>
<dbReference type="InterPro" id="IPR013223">
    <property type="entry name" value="RNase_B_OB_dom"/>
</dbReference>
<dbReference type="PANTHER" id="PTHR23355:SF9">
    <property type="entry name" value="DIS3-LIKE EXONUCLEASE 2"/>
    <property type="match status" value="1"/>
</dbReference>
<dbReference type="PANTHER" id="PTHR23355">
    <property type="entry name" value="RIBONUCLEASE"/>
    <property type="match status" value="1"/>
</dbReference>
<dbReference type="InterPro" id="IPR011805">
    <property type="entry name" value="RNase_R"/>
</dbReference>
<dbReference type="Pfam" id="PF00575">
    <property type="entry name" value="S1"/>
    <property type="match status" value="1"/>
</dbReference>
<evidence type="ECO:0000256" key="1">
    <source>
        <dbReference type="ARBA" id="ARBA00001849"/>
    </source>
</evidence>
<dbReference type="EC" id="3.1.13.1" evidence="8"/>
<keyword evidence="6 8" id="KW-0269">Exonuclease</keyword>
<dbReference type="Proteomes" id="UP001310022">
    <property type="component" value="Unassembled WGS sequence"/>
</dbReference>
<keyword evidence="5 8" id="KW-0378">Hydrolase</keyword>
<dbReference type="InterPro" id="IPR003029">
    <property type="entry name" value="S1_domain"/>
</dbReference>
<dbReference type="SUPFAM" id="SSF50249">
    <property type="entry name" value="Nucleic acid-binding proteins"/>
    <property type="match status" value="4"/>
</dbReference>
<dbReference type="Pfam" id="PF17876">
    <property type="entry name" value="CSD2"/>
    <property type="match status" value="1"/>
</dbReference>
<evidence type="ECO:0000256" key="4">
    <source>
        <dbReference type="ARBA" id="ARBA00022722"/>
    </source>
</evidence>
<dbReference type="GO" id="GO:0008859">
    <property type="term" value="F:exoribonuclease II activity"/>
    <property type="evidence" value="ECO:0007669"/>
    <property type="project" value="UniProtKB-UniRule"/>
</dbReference>
<proteinExistence type="inferred from homology"/>
<dbReference type="InterPro" id="IPR012340">
    <property type="entry name" value="NA-bd_OB-fold"/>
</dbReference>
<dbReference type="GO" id="GO:0003723">
    <property type="term" value="F:RNA binding"/>
    <property type="evidence" value="ECO:0007669"/>
    <property type="project" value="UniProtKB-UniRule"/>
</dbReference>
<comment type="subcellular location">
    <subcellularLocation>
        <location evidence="2 8">Cytoplasm</location>
    </subcellularLocation>
</comment>
<dbReference type="AlphaFoldDB" id="A0AAN4VY84"/>
<comment type="function">
    <text evidence="8">3'-5' exoribonuclease that releases 5'-nucleoside monophosphates and is involved in maturation of structured RNAs.</text>
</comment>
<sequence>MGRKNRKTAVFKKRQTREKRITQNLESRILQLLNSDPTKSWSVKQLCRKLLLKDRMSKQKAAFFLEDLAGEGDIIFTSDARYQAKDTADRLIGKVDHVNPRFAFIVIEGREDDIKVTTDKLNDALDGDQVEVAITSTRGGRAEGRVTNIIERSKKDWVGKIELLPRYAFVVPDNKKIYKDVFVPLEKTKGAKHNDKVIVKIDKWSDDRNKNAVGTVTRVLGASGENEAEIHSIMAEYGLPFEFPKRVLKEAERIPDEISAEEISKRRDFRNITTFTIDPFDAKDFDDALSLRKLDNGNVEVGVHIADVTHYVQPNTQLQAEAYDRATSVYLVDRTIPMLPERLSNQLCSLRPNEDKLTFSAVFELNENAQIQKEWFGRTIIHSDRRFTYEEAQERIETQEGDFHEEIIELNRLSKIIKDRRFSNGAIAFETIEVKFKLDDNGKPLMVIPKERKDAHKLIEEFMLLANKRVAEFVFNSKKKGDAKSPTFVYRTHDYPNTEKLESFGSFAKRFGHQFKMSETGVSKELNKLMAEIQGKPEQNVLEQLAIRSMAKAIYTTEPLMHFGLAFDHYSHFTSPIRRYPDMMVHRLLQHYLDGGKSVSAPEYETECEHSSDREKRAAEAERASIKYKQVEFMENAPEKAYEGVITGVTEFGIFVEITETRCEGMVRMMDMDDDYYEYDEKNMRIIGRHNKQMFSLGDKVYVRVKHTDINRRTIDLIFSQKEHE</sequence>
<comment type="similarity">
    <text evidence="8">Belongs to the RNR ribonuclease family. RNase R subfamily.</text>
</comment>
<dbReference type="CDD" id="cd04471">
    <property type="entry name" value="S1_RNase_R"/>
    <property type="match status" value="1"/>
</dbReference>
<dbReference type="NCBIfam" id="TIGR00358">
    <property type="entry name" value="3_prime_RNase"/>
    <property type="match status" value="1"/>
</dbReference>
<feature type="domain" description="S1 motif" evidence="9">
    <location>
        <begin position="639"/>
        <end position="720"/>
    </location>
</feature>
<dbReference type="GO" id="GO:0005829">
    <property type="term" value="C:cytosol"/>
    <property type="evidence" value="ECO:0007669"/>
    <property type="project" value="UniProtKB-ARBA"/>
</dbReference>